<dbReference type="Proteomes" id="UP000000442">
    <property type="component" value="Chromosome"/>
</dbReference>
<gene>
    <name evidence="5" type="ordered locus">HRM2_33410</name>
</gene>
<dbReference type="PROSITE" id="PS50110">
    <property type="entry name" value="RESPONSE_REGULATORY"/>
    <property type="match status" value="1"/>
</dbReference>
<keyword evidence="1 3" id="KW-0597">Phosphoprotein</keyword>
<protein>
    <submittedName>
        <fullName evidence="5">Transcriptional response regulator protein</fullName>
    </submittedName>
</protein>
<dbReference type="HOGENOM" id="CLU_000445_69_17_7"/>
<feature type="modified residue" description="4-aspartylphosphate" evidence="3">
    <location>
        <position position="54"/>
    </location>
</feature>
<dbReference type="CDD" id="cd17548">
    <property type="entry name" value="REC_DivK-like"/>
    <property type="match status" value="1"/>
</dbReference>
<dbReference type="OrthoDB" id="9790791at2"/>
<evidence type="ECO:0000313" key="6">
    <source>
        <dbReference type="Proteomes" id="UP000000442"/>
    </source>
</evidence>
<name>C0QM99_DESAH</name>
<dbReference type="Pfam" id="PF00072">
    <property type="entry name" value="Response_reg"/>
    <property type="match status" value="1"/>
</dbReference>
<dbReference type="SMART" id="SM00448">
    <property type="entry name" value="REC"/>
    <property type="match status" value="1"/>
</dbReference>
<evidence type="ECO:0000259" key="4">
    <source>
        <dbReference type="PROSITE" id="PS50110"/>
    </source>
</evidence>
<dbReference type="EMBL" id="CP001087">
    <property type="protein sequence ID" value="ACN16416.1"/>
    <property type="molecule type" value="Genomic_DNA"/>
</dbReference>
<dbReference type="GO" id="GO:0000160">
    <property type="term" value="P:phosphorelay signal transduction system"/>
    <property type="evidence" value="ECO:0007669"/>
    <property type="project" value="UniProtKB-KW"/>
</dbReference>
<dbReference type="InterPro" id="IPR011006">
    <property type="entry name" value="CheY-like_superfamily"/>
</dbReference>
<dbReference type="AlphaFoldDB" id="C0QM99"/>
<dbReference type="STRING" id="177437.HRM2_33410"/>
<accession>C0QM99</accession>
<keyword evidence="2" id="KW-0902">Two-component regulatory system</keyword>
<proteinExistence type="predicted"/>
<reference evidence="5 6" key="1">
    <citation type="journal article" date="2009" name="Environ. Microbiol.">
        <title>Genome sequence of Desulfobacterium autotrophicum HRM2, a marine sulfate reducer oxidizing organic carbon completely to carbon dioxide.</title>
        <authorList>
            <person name="Strittmatter A.W."/>
            <person name="Liesegang H."/>
            <person name="Rabus R."/>
            <person name="Decker I."/>
            <person name="Amann J."/>
            <person name="Andres S."/>
            <person name="Henne A."/>
            <person name="Fricke W.F."/>
            <person name="Martinez-Arias R."/>
            <person name="Bartels D."/>
            <person name="Goesmann A."/>
            <person name="Krause L."/>
            <person name="Puehler A."/>
            <person name="Klenk H.P."/>
            <person name="Richter M."/>
            <person name="Schuler M."/>
            <person name="Gloeckner F.O."/>
            <person name="Meyerdierks A."/>
            <person name="Gottschalk G."/>
            <person name="Amann R."/>
        </authorList>
    </citation>
    <scope>NUCLEOTIDE SEQUENCE [LARGE SCALE GENOMIC DNA]</scope>
    <source>
        <strain evidence="6">ATCC 43914 / DSM 3382 / HRM2</strain>
    </source>
</reference>
<evidence type="ECO:0000256" key="2">
    <source>
        <dbReference type="ARBA" id="ARBA00023012"/>
    </source>
</evidence>
<dbReference type="SUPFAM" id="SSF52172">
    <property type="entry name" value="CheY-like"/>
    <property type="match status" value="1"/>
</dbReference>
<evidence type="ECO:0000313" key="5">
    <source>
        <dbReference type="EMBL" id="ACN16416.1"/>
    </source>
</evidence>
<dbReference type="PANTHER" id="PTHR45339">
    <property type="entry name" value="HYBRID SIGNAL TRANSDUCTION HISTIDINE KINASE J"/>
    <property type="match status" value="1"/>
</dbReference>
<dbReference type="PANTHER" id="PTHR45339:SF1">
    <property type="entry name" value="HYBRID SIGNAL TRANSDUCTION HISTIDINE KINASE J"/>
    <property type="match status" value="1"/>
</dbReference>
<dbReference type="Gene3D" id="3.40.50.2300">
    <property type="match status" value="1"/>
</dbReference>
<dbReference type="RefSeq" id="WP_015905178.1">
    <property type="nucleotide sequence ID" value="NC_012108.1"/>
</dbReference>
<dbReference type="InterPro" id="IPR001789">
    <property type="entry name" value="Sig_transdc_resp-reg_receiver"/>
</dbReference>
<evidence type="ECO:0000256" key="3">
    <source>
        <dbReference type="PROSITE-ProRule" id="PRU00169"/>
    </source>
</evidence>
<dbReference type="eggNOG" id="COG0745">
    <property type="taxonomic scope" value="Bacteria"/>
</dbReference>
<feature type="domain" description="Response regulatory" evidence="4">
    <location>
        <begin position="5"/>
        <end position="121"/>
    </location>
</feature>
<keyword evidence="6" id="KW-1185">Reference proteome</keyword>
<organism evidence="5 6">
    <name type="scientific">Desulforapulum autotrophicum (strain ATCC 43914 / DSM 3382 / VKM B-1955 / HRM2)</name>
    <name type="common">Desulfobacterium autotrophicum</name>
    <dbReference type="NCBI Taxonomy" id="177437"/>
    <lineage>
        <taxon>Bacteria</taxon>
        <taxon>Pseudomonadati</taxon>
        <taxon>Thermodesulfobacteriota</taxon>
        <taxon>Desulfobacteria</taxon>
        <taxon>Desulfobacterales</taxon>
        <taxon>Desulfobacteraceae</taxon>
        <taxon>Desulforapulum</taxon>
    </lineage>
</organism>
<sequence>MNDKLILIIEDNEKSTKLVKDLLQYKGYRTVEAVNGLDGIESALKYRPQLILMDIQMPVMDGLEATRKLKEMPETRSIPVVALTSWAMKGDEKAILEAGCDDYMSKPINTRSFIELVDRFFNAS</sequence>
<dbReference type="KEGG" id="dat:HRM2_33410"/>
<evidence type="ECO:0000256" key="1">
    <source>
        <dbReference type="ARBA" id="ARBA00022553"/>
    </source>
</evidence>